<evidence type="ECO:0000256" key="2">
    <source>
        <dbReference type="SAM" id="Phobius"/>
    </source>
</evidence>
<feature type="transmembrane region" description="Helical" evidence="2">
    <location>
        <begin position="27"/>
        <end position="45"/>
    </location>
</feature>
<protein>
    <submittedName>
        <fullName evidence="3">Uncharacterized protein</fullName>
    </submittedName>
</protein>
<reference evidence="3" key="2">
    <citation type="submission" date="2020-09" db="EMBL/GenBank/DDBJ databases">
        <authorList>
            <person name="Sun Q."/>
            <person name="Sedlacek I."/>
        </authorList>
    </citation>
    <scope>NUCLEOTIDE SEQUENCE</scope>
    <source>
        <strain evidence="3">CCM 8606</strain>
    </source>
</reference>
<dbReference type="AlphaFoldDB" id="A0A8J3AI55"/>
<keyword evidence="4" id="KW-1185">Reference proteome</keyword>
<reference evidence="3" key="1">
    <citation type="journal article" date="2014" name="Int. J. Syst. Evol. Microbiol.">
        <title>Complete genome sequence of Corynebacterium casei LMG S-19264T (=DSM 44701T), isolated from a smear-ripened cheese.</title>
        <authorList>
            <consortium name="US DOE Joint Genome Institute (JGI-PGF)"/>
            <person name="Walter F."/>
            <person name="Albersmeier A."/>
            <person name="Kalinowski J."/>
            <person name="Ruckert C."/>
        </authorList>
    </citation>
    <scope>NUCLEOTIDE SEQUENCE</scope>
    <source>
        <strain evidence="3">CCM 8606</strain>
    </source>
</reference>
<dbReference type="Proteomes" id="UP000619536">
    <property type="component" value="Unassembled WGS sequence"/>
</dbReference>
<evidence type="ECO:0000256" key="1">
    <source>
        <dbReference type="SAM" id="MobiDB-lite"/>
    </source>
</evidence>
<name>A0A8J3AI55_9BIFI</name>
<evidence type="ECO:0000313" key="4">
    <source>
        <dbReference type="Proteomes" id="UP000619536"/>
    </source>
</evidence>
<proteinExistence type="predicted"/>
<dbReference type="EMBL" id="BMDH01000003">
    <property type="protein sequence ID" value="GGI14922.1"/>
    <property type="molecule type" value="Genomic_DNA"/>
</dbReference>
<dbReference type="RefSeq" id="WP_188355489.1">
    <property type="nucleotide sequence ID" value="NZ_BMDH01000003.1"/>
</dbReference>
<gene>
    <name evidence="3" type="ORF">GCM10007377_13340</name>
</gene>
<organism evidence="3 4">
    <name type="scientific">Galliscardovia ingluviei</name>
    <dbReference type="NCBI Taxonomy" id="1769422"/>
    <lineage>
        <taxon>Bacteria</taxon>
        <taxon>Bacillati</taxon>
        <taxon>Actinomycetota</taxon>
        <taxon>Actinomycetes</taxon>
        <taxon>Bifidobacteriales</taxon>
        <taxon>Bifidobacteriaceae</taxon>
        <taxon>Galliscardovia</taxon>
    </lineage>
</organism>
<accession>A0A8J3AI55</accession>
<keyword evidence="2" id="KW-0472">Membrane</keyword>
<comment type="caution">
    <text evidence="3">The sequence shown here is derived from an EMBL/GenBank/DDBJ whole genome shotgun (WGS) entry which is preliminary data.</text>
</comment>
<keyword evidence="2" id="KW-1133">Transmembrane helix</keyword>
<feature type="region of interest" description="Disordered" evidence="1">
    <location>
        <begin position="85"/>
        <end position="104"/>
    </location>
</feature>
<sequence>MKSKQSRASHTSHTFHTSRDSKFSHRITDVLVAILAVLIVVGIFLENMQARNQFFASLPQEPSAATRQIIIRKLNQFDRALGELHQQSGSAGQHTSQYATQSKGDAASDQQNLAVLRPSELQFAHEYERFLPDEESPGTITNLRIQSKISNAIPMPLSAFAHSTYSKYIVVAYITTSWQGHYDNGVLSSSMSDVCTFIVQVPTQGVPVLPEIQAFSLFDYAIVEMQQSDELKRRESEPWWMEFFNPIKW</sequence>
<evidence type="ECO:0000313" key="3">
    <source>
        <dbReference type="EMBL" id="GGI14922.1"/>
    </source>
</evidence>
<keyword evidence="2" id="KW-0812">Transmembrane</keyword>